<keyword evidence="1" id="KW-0282">Flagellum</keyword>
<keyword evidence="1" id="KW-0966">Cell projection</keyword>
<organism evidence="1 2">
    <name type="scientific">Anoxybacterium hadale</name>
    <dbReference type="NCBI Taxonomy" id="3408580"/>
    <lineage>
        <taxon>Bacteria</taxon>
        <taxon>Bacillati</taxon>
        <taxon>Bacillota</taxon>
        <taxon>Clostridia</taxon>
        <taxon>Peptostreptococcales</taxon>
        <taxon>Anaerovoracaceae</taxon>
        <taxon>Anoxybacterium</taxon>
    </lineage>
</organism>
<dbReference type="Proteomes" id="UP000594014">
    <property type="component" value="Chromosome"/>
</dbReference>
<evidence type="ECO:0000313" key="2">
    <source>
        <dbReference type="Proteomes" id="UP000594014"/>
    </source>
</evidence>
<proteinExistence type="predicted"/>
<evidence type="ECO:0000313" key="1">
    <source>
        <dbReference type="EMBL" id="QOX63962.1"/>
    </source>
</evidence>
<sequence length="106" mass="11611">MEISFVNKSKSIQPQQIPDYSNDPARNISTEENKKYSLKNKVDSAEISSSHSGSFEDKRLSVAKSAILYDVSVSTSAGRISELKKSVENGTYDVPANLIADAILKE</sequence>
<gene>
    <name evidence="1" type="ORF">FRZ06_11770</name>
</gene>
<protein>
    <submittedName>
        <fullName evidence="1">Flagellar biosynthesis anti-sigma factor FlgM</fullName>
    </submittedName>
</protein>
<name>A0ACD1ABX6_9FIRM</name>
<keyword evidence="1" id="KW-0969">Cilium</keyword>
<reference evidence="1" key="1">
    <citation type="submission" date="2019-08" db="EMBL/GenBank/DDBJ databases">
        <title>Genome sequence of Clostridiales bacterium MT110.</title>
        <authorList>
            <person name="Cao J."/>
        </authorList>
    </citation>
    <scope>NUCLEOTIDE SEQUENCE</scope>
    <source>
        <strain evidence="1">MT110</strain>
    </source>
</reference>
<keyword evidence="2" id="KW-1185">Reference proteome</keyword>
<accession>A0ACD1ABX6</accession>
<dbReference type="EMBL" id="CP042469">
    <property type="protein sequence ID" value="QOX63962.1"/>
    <property type="molecule type" value="Genomic_DNA"/>
</dbReference>